<dbReference type="InterPro" id="IPR004911">
    <property type="entry name" value="Interferon-induced_GILT"/>
</dbReference>
<comment type="caution">
    <text evidence="6">The sequence shown here is derived from an EMBL/GenBank/DDBJ whole genome shotgun (WGS) entry which is preliminary data.</text>
</comment>
<dbReference type="PANTHER" id="PTHR13234:SF8">
    <property type="entry name" value="GAMMA-INTERFERON-INDUCIBLE LYSOSOMAL THIOL REDUCTASE"/>
    <property type="match status" value="1"/>
</dbReference>
<comment type="similarity">
    <text evidence="2">Belongs to the GILT family.</text>
</comment>
<dbReference type="AlphaFoldDB" id="A0A8X6NH88"/>
<proteinExistence type="inferred from homology"/>
<evidence type="ECO:0000256" key="3">
    <source>
        <dbReference type="ARBA" id="ARBA00022525"/>
    </source>
</evidence>
<dbReference type="Pfam" id="PF03227">
    <property type="entry name" value="GILT"/>
    <property type="match status" value="1"/>
</dbReference>
<evidence type="ECO:0000256" key="2">
    <source>
        <dbReference type="ARBA" id="ARBA00005679"/>
    </source>
</evidence>
<evidence type="ECO:0000256" key="1">
    <source>
        <dbReference type="ARBA" id="ARBA00004613"/>
    </source>
</evidence>
<protein>
    <submittedName>
        <fullName evidence="6">Gamma-interferon-inducible lysosomal thiol reductase</fullName>
    </submittedName>
</protein>
<evidence type="ECO:0000313" key="6">
    <source>
        <dbReference type="EMBL" id="GFT13386.1"/>
    </source>
</evidence>
<name>A0A8X6NH88_NEPPI</name>
<dbReference type="GO" id="GO:0005576">
    <property type="term" value="C:extracellular region"/>
    <property type="evidence" value="ECO:0007669"/>
    <property type="project" value="UniProtKB-SubCell"/>
</dbReference>
<keyword evidence="7" id="KW-1185">Reference proteome</keyword>
<dbReference type="GO" id="GO:0016671">
    <property type="term" value="F:oxidoreductase activity, acting on a sulfur group of donors, disulfide as acceptor"/>
    <property type="evidence" value="ECO:0007669"/>
    <property type="project" value="InterPro"/>
</dbReference>
<evidence type="ECO:0000256" key="5">
    <source>
        <dbReference type="ARBA" id="ARBA00023180"/>
    </source>
</evidence>
<sequence length="292" mass="32988">MRATKEAGVGGISDPAKLCDSESPLCPPTLRKFAALVGNHSSYLAHRTEAPSLVLRFRRKSIIVVVAESKANMGPVVVLVGILGLVSIQVAKAETTVQLNVYYESMCPDSDSFFHQQLWPTFKKMSSYLNVELVPYGNAHYRGQHNEYTFTCQHGPEECYGNMVQTCYIEAVNNTESQIKFVNCAFDTHYQRKVMEKCIDDLDLRRKVKKCVTNPIGGNLEYQMAKKTDALNPQHSFIPWVTVNGKGDNTLNNKALENLMSVICDEIAEEPKPDACIKNKWNIFKRFSRYYL</sequence>
<evidence type="ECO:0000256" key="4">
    <source>
        <dbReference type="ARBA" id="ARBA00022729"/>
    </source>
</evidence>
<dbReference type="Proteomes" id="UP000887013">
    <property type="component" value="Unassembled WGS sequence"/>
</dbReference>
<organism evidence="6 7">
    <name type="scientific">Nephila pilipes</name>
    <name type="common">Giant wood spider</name>
    <name type="synonym">Nephila maculata</name>
    <dbReference type="NCBI Taxonomy" id="299642"/>
    <lineage>
        <taxon>Eukaryota</taxon>
        <taxon>Metazoa</taxon>
        <taxon>Ecdysozoa</taxon>
        <taxon>Arthropoda</taxon>
        <taxon>Chelicerata</taxon>
        <taxon>Arachnida</taxon>
        <taxon>Araneae</taxon>
        <taxon>Araneomorphae</taxon>
        <taxon>Entelegynae</taxon>
        <taxon>Araneoidea</taxon>
        <taxon>Nephilidae</taxon>
        <taxon>Nephila</taxon>
    </lineage>
</organism>
<keyword evidence="5" id="KW-0325">Glycoprotein</keyword>
<dbReference type="OrthoDB" id="958254at2759"/>
<gene>
    <name evidence="6" type="primary">ifi30</name>
    <name evidence="6" type="ORF">NPIL_256861</name>
</gene>
<comment type="subcellular location">
    <subcellularLocation>
        <location evidence="1">Secreted</location>
    </subcellularLocation>
</comment>
<accession>A0A8X6NH88</accession>
<keyword evidence="4" id="KW-0732">Signal</keyword>
<keyword evidence="3" id="KW-0964">Secreted</keyword>
<dbReference type="EMBL" id="BMAW01057861">
    <property type="protein sequence ID" value="GFT13386.1"/>
    <property type="molecule type" value="Genomic_DNA"/>
</dbReference>
<reference evidence="6" key="1">
    <citation type="submission" date="2020-08" db="EMBL/GenBank/DDBJ databases">
        <title>Multicomponent nature underlies the extraordinary mechanical properties of spider dragline silk.</title>
        <authorList>
            <person name="Kono N."/>
            <person name="Nakamura H."/>
            <person name="Mori M."/>
            <person name="Yoshida Y."/>
            <person name="Ohtoshi R."/>
            <person name="Malay A.D."/>
            <person name="Moran D.A.P."/>
            <person name="Tomita M."/>
            <person name="Numata K."/>
            <person name="Arakawa K."/>
        </authorList>
    </citation>
    <scope>NUCLEOTIDE SEQUENCE</scope>
</reference>
<evidence type="ECO:0000313" key="7">
    <source>
        <dbReference type="Proteomes" id="UP000887013"/>
    </source>
</evidence>
<dbReference type="PANTHER" id="PTHR13234">
    <property type="entry name" value="GAMMA-INTERFERON INDUCIBLE LYSOSOMAL THIOL REDUCTASE GILT"/>
    <property type="match status" value="1"/>
</dbReference>